<protein>
    <submittedName>
        <fullName evidence="2">Uncharacterized protein</fullName>
    </submittedName>
</protein>
<evidence type="ECO:0000256" key="1">
    <source>
        <dbReference type="SAM" id="MobiDB-lite"/>
    </source>
</evidence>
<dbReference type="GeneID" id="6014321"/>
<dbReference type="KEGG" id="cci:CC1G_06965"/>
<sequence>MAVRFTLTEDMFDPYISRQIGYLGATFENEGQNTPRTRNRARDSGLGALELNRATLMLRTRNVVSLMGLNPDLSIHPQKPRVMDERDRSTDFLPVYKRGDLLASADKNMNPEGYFTGFVQRRTRFKRLPHFERVGRRLTRPRRERKAENHLIQRSRSISTVKNTCIPRKHQYNMKPKKNSWQNGGRIRRGK</sequence>
<dbReference type="InParanoid" id="A8NZV6"/>
<dbReference type="Proteomes" id="UP000001861">
    <property type="component" value="Unassembled WGS sequence"/>
</dbReference>
<dbReference type="HOGENOM" id="CLU_1421348_0_0_1"/>
<keyword evidence="3" id="KW-1185">Reference proteome</keyword>
<comment type="caution">
    <text evidence="2">The sequence shown here is derived from an EMBL/GenBank/DDBJ whole genome shotgun (WGS) entry which is preliminary data.</text>
</comment>
<accession>A8NZV6</accession>
<dbReference type="RefSeq" id="XP_001837759.2">
    <property type="nucleotide sequence ID" value="XM_001837707.2"/>
</dbReference>
<name>A8NZV6_COPC7</name>
<gene>
    <name evidence="2" type="ORF">CC1G_06965</name>
</gene>
<feature type="region of interest" description="Disordered" evidence="1">
    <location>
        <begin position="172"/>
        <end position="191"/>
    </location>
</feature>
<evidence type="ECO:0000313" key="2">
    <source>
        <dbReference type="EMBL" id="EAU84103.2"/>
    </source>
</evidence>
<reference evidence="2 3" key="1">
    <citation type="journal article" date="2010" name="Proc. Natl. Acad. Sci. U.S.A.">
        <title>Insights into evolution of multicellular fungi from the assembled chromosomes of the mushroom Coprinopsis cinerea (Coprinus cinereus).</title>
        <authorList>
            <person name="Stajich J.E."/>
            <person name="Wilke S.K."/>
            <person name="Ahren D."/>
            <person name="Au C.H."/>
            <person name="Birren B.W."/>
            <person name="Borodovsky M."/>
            <person name="Burns C."/>
            <person name="Canback B."/>
            <person name="Casselton L.A."/>
            <person name="Cheng C.K."/>
            <person name="Deng J."/>
            <person name="Dietrich F.S."/>
            <person name="Fargo D.C."/>
            <person name="Farman M.L."/>
            <person name="Gathman A.C."/>
            <person name="Goldberg J."/>
            <person name="Guigo R."/>
            <person name="Hoegger P.J."/>
            <person name="Hooker J.B."/>
            <person name="Huggins A."/>
            <person name="James T.Y."/>
            <person name="Kamada T."/>
            <person name="Kilaru S."/>
            <person name="Kodira C."/>
            <person name="Kues U."/>
            <person name="Kupfer D."/>
            <person name="Kwan H.S."/>
            <person name="Lomsadze A."/>
            <person name="Li W."/>
            <person name="Lilly W.W."/>
            <person name="Ma L.J."/>
            <person name="Mackey A.J."/>
            <person name="Manning G."/>
            <person name="Martin F."/>
            <person name="Muraguchi H."/>
            <person name="Natvig D.O."/>
            <person name="Palmerini H."/>
            <person name="Ramesh M.A."/>
            <person name="Rehmeyer C.J."/>
            <person name="Roe B.A."/>
            <person name="Shenoy N."/>
            <person name="Stanke M."/>
            <person name="Ter-Hovhannisyan V."/>
            <person name="Tunlid A."/>
            <person name="Velagapudi R."/>
            <person name="Vision T.J."/>
            <person name="Zeng Q."/>
            <person name="Zolan M.E."/>
            <person name="Pukkila P.J."/>
        </authorList>
    </citation>
    <scope>NUCLEOTIDE SEQUENCE [LARGE SCALE GENOMIC DNA]</scope>
    <source>
        <strain evidence="3">Okayama-7 / 130 / ATCC MYA-4618 / FGSC 9003</strain>
    </source>
</reference>
<evidence type="ECO:0000313" key="3">
    <source>
        <dbReference type="Proteomes" id="UP000001861"/>
    </source>
</evidence>
<dbReference type="EMBL" id="AACS02000006">
    <property type="protein sequence ID" value="EAU84103.2"/>
    <property type="molecule type" value="Genomic_DNA"/>
</dbReference>
<dbReference type="VEuPathDB" id="FungiDB:CC1G_06965"/>
<proteinExistence type="predicted"/>
<dbReference type="AlphaFoldDB" id="A8NZV6"/>
<organism evidence="2 3">
    <name type="scientific">Coprinopsis cinerea (strain Okayama-7 / 130 / ATCC MYA-4618 / FGSC 9003)</name>
    <name type="common">Inky cap fungus</name>
    <name type="synonym">Hormographiella aspergillata</name>
    <dbReference type="NCBI Taxonomy" id="240176"/>
    <lineage>
        <taxon>Eukaryota</taxon>
        <taxon>Fungi</taxon>
        <taxon>Dikarya</taxon>
        <taxon>Basidiomycota</taxon>
        <taxon>Agaricomycotina</taxon>
        <taxon>Agaricomycetes</taxon>
        <taxon>Agaricomycetidae</taxon>
        <taxon>Agaricales</taxon>
        <taxon>Agaricineae</taxon>
        <taxon>Psathyrellaceae</taxon>
        <taxon>Coprinopsis</taxon>
    </lineage>
</organism>